<dbReference type="GeneID" id="88768666"/>
<evidence type="ECO:0000313" key="1">
    <source>
        <dbReference type="EMBL" id="EHJ09884.1"/>
    </source>
</evidence>
<proteinExistence type="predicted"/>
<name>G5JD49_CROWT</name>
<evidence type="ECO:0008006" key="3">
    <source>
        <dbReference type="Google" id="ProtNLM"/>
    </source>
</evidence>
<dbReference type="AlphaFoldDB" id="G5JD49"/>
<gene>
    <name evidence="1" type="ORF">CWATWH0003_5347</name>
</gene>
<dbReference type="RefSeq" id="WP_007313104.1">
    <property type="nucleotide sequence ID" value="NZ_AESD01000826.1"/>
</dbReference>
<accession>G5JD49</accession>
<dbReference type="PATRIC" id="fig|423471.3.peg.4995"/>
<evidence type="ECO:0000313" key="2">
    <source>
        <dbReference type="Proteomes" id="UP000003477"/>
    </source>
</evidence>
<sequence>MMSNNHELRLNIAEVNEVIKQAFVETALLYSAKNTEVISEVGAFSSHPDSDIVDNGILRSRQTLDFPGNTEADLYWPVEYAAYVHEGYIRRNGTVVTGRPWTELAAERLDINQTFSTLVDEGLE</sequence>
<protein>
    <recommendedName>
        <fullName evidence="3">HK97 gp10 family phage protein</fullName>
    </recommendedName>
</protein>
<dbReference type="Proteomes" id="UP000003477">
    <property type="component" value="Unassembled WGS sequence"/>
</dbReference>
<comment type="caution">
    <text evidence="1">The sequence shown here is derived from an EMBL/GenBank/DDBJ whole genome shotgun (WGS) entry which is preliminary data.</text>
</comment>
<reference evidence="1 2" key="1">
    <citation type="journal article" date="2011" name="Front. Microbiol.">
        <title>Two Strains of Crocosphaera watsonii with Highly Conserved Genomes are Distinguished by Strain-Specific Features.</title>
        <authorList>
            <person name="Bench S.R."/>
            <person name="Ilikchyan I.N."/>
            <person name="Tripp H.J."/>
            <person name="Zehr J.P."/>
        </authorList>
    </citation>
    <scope>NUCLEOTIDE SEQUENCE [LARGE SCALE GENOMIC DNA]</scope>
    <source>
        <strain evidence="1 2">WH 0003</strain>
    </source>
</reference>
<organism evidence="1 2">
    <name type="scientific">Crocosphaera watsonii WH 0003</name>
    <dbReference type="NCBI Taxonomy" id="423471"/>
    <lineage>
        <taxon>Bacteria</taxon>
        <taxon>Bacillati</taxon>
        <taxon>Cyanobacteriota</taxon>
        <taxon>Cyanophyceae</taxon>
        <taxon>Oscillatoriophycideae</taxon>
        <taxon>Chroococcales</taxon>
        <taxon>Aphanothecaceae</taxon>
        <taxon>Crocosphaera</taxon>
    </lineage>
</organism>
<dbReference type="EMBL" id="AESD01000826">
    <property type="protein sequence ID" value="EHJ09884.1"/>
    <property type="molecule type" value="Genomic_DNA"/>
</dbReference>